<dbReference type="Proteomes" id="UP000681720">
    <property type="component" value="Unassembled WGS sequence"/>
</dbReference>
<sequence length="50" mass="5955">MELYLNLRFDKHPKKDSPKPLITFYDVKLKAPRHKLFQLIDLDGNLTKQS</sequence>
<evidence type="ECO:0000313" key="1">
    <source>
        <dbReference type="EMBL" id="CAF4519512.1"/>
    </source>
</evidence>
<name>A0A8S2XYD4_9BILA</name>
<feature type="non-terminal residue" evidence="1">
    <location>
        <position position="50"/>
    </location>
</feature>
<organism evidence="1 3">
    <name type="scientific">Rotaria magnacalcarata</name>
    <dbReference type="NCBI Taxonomy" id="392030"/>
    <lineage>
        <taxon>Eukaryota</taxon>
        <taxon>Metazoa</taxon>
        <taxon>Spiralia</taxon>
        <taxon>Gnathifera</taxon>
        <taxon>Rotifera</taxon>
        <taxon>Eurotatoria</taxon>
        <taxon>Bdelloidea</taxon>
        <taxon>Philodinida</taxon>
        <taxon>Philodinidae</taxon>
        <taxon>Rotaria</taxon>
    </lineage>
</organism>
<reference evidence="1" key="1">
    <citation type="submission" date="2021-02" db="EMBL/GenBank/DDBJ databases">
        <authorList>
            <person name="Nowell W R."/>
        </authorList>
    </citation>
    <scope>NUCLEOTIDE SEQUENCE</scope>
</reference>
<dbReference type="Proteomes" id="UP000676336">
    <property type="component" value="Unassembled WGS sequence"/>
</dbReference>
<dbReference type="AlphaFoldDB" id="A0A8S2XYD4"/>
<dbReference type="EMBL" id="CAJOBI010086138">
    <property type="protein sequence ID" value="CAF4519512.1"/>
    <property type="molecule type" value="Genomic_DNA"/>
</dbReference>
<protein>
    <submittedName>
        <fullName evidence="1">Uncharacterized protein</fullName>
    </submittedName>
</protein>
<gene>
    <name evidence="2" type="ORF">GIL414_LOCUS42868</name>
    <name evidence="1" type="ORF">SMN809_LOCUS35749</name>
</gene>
<comment type="caution">
    <text evidence="1">The sequence shown here is derived from an EMBL/GenBank/DDBJ whole genome shotgun (WGS) entry which is preliminary data.</text>
</comment>
<accession>A0A8S2XYD4</accession>
<evidence type="ECO:0000313" key="2">
    <source>
        <dbReference type="EMBL" id="CAF4695975.1"/>
    </source>
</evidence>
<evidence type="ECO:0000313" key="3">
    <source>
        <dbReference type="Proteomes" id="UP000676336"/>
    </source>
</evidence>
<proteinExistence type="predicted"/>
<dbReference type="EMBL" id="CAJOBJ010125200">
    <property type="protein sequence ID" value="CAF4695975.1"/>
    <property type="molecule type" value="Genomic_DNA"/>
</dbReference>